<reference evidence="1" key="1">
    <citation type="journal article" date="2023" name="G3 (Bethesda)">
        <title>A reference genome for the long-term kleptoplast-retaining sea slug Elysia crispata morphotype clarki.</title>
        <authorList>
            <person name="Eastman K.E."/>
            <person name="Pendleton A.L."/>
            <person name="Shaikh M.A."/>
            <person name="Suttiyut T."/>
            <person name="Ogas R."/>
            <person name="Tomko P."/>
            <person name="Gavelis G."/>
            <person name="Widhalm J.R."/>
            <person name="Wisecaver J.H."/>
        </authorList>
    </citation>
    <scope>NUCLEOTIDE SEQUENCE</scope>
    <source>
        <strain evidence="1">ECLA1</strain>
    </source>
</reference>
<keyword evidence="2" id="KW-1185">Reference proteome</keyword>
<dbReference type="AlphaFoldDB" id="A0AAE1B610"/>
<evidence type="ECO:0000313" key="2">
    <source>
        <dbReference type="Proteomes" id="UP001283361"/>
    </source>
</evidence>
<gene>
    <name evidence="1" type="ORF">RRG08_059657</name>
</gene>
<accession>A0AAE1B610</accession>
<protein>
    <submittedName>
        <fullName evidence="1">Uncharacterized protein</fullName>
    </submittedName>
</protein>
<dbReference type="EMBL" id="JAWDGP010000547">
    <property type="protein sequence ID" value="KAK3799611.1"/>
    <property type="molecule type" value="Genomic_DNA"/>
</dbReference>
<proteinExistence type="predicted"/>
<organism evidence="1 2">
    <name type="scientific">Elysia crispata</name>
    <name type="common">lettuce slug</name>
    <dbReference type="NCBI Taxonomy" id="231223"/>
    <lineage>
        <taxon>Eukaryota</taxon>
        <taxon>Metazoa</taxon>
        <taxon>Spiralia</taxon>
        <taxon>Lophotrochozoa</taxon>
        <taxon>Mollusca</taxon>
        <taxon>Gastropoda</taxon>
        <taxon>Heterobranchia</taxon>
        <taxon>Euthyneura</taxon>
        <taxon>Panpulmonata</taxon>
        <taxon>Sacoglossa</taxon>
        <taxon>Placobranchoidea</taxon>
        <taxon>Plakobranchidae</taxon>
        <taxon>Elysia</taxon>
    </lineage>
</organism>
<comment type="caution">
    <text evidence="1">The sequence shown here is derived from an EMBL/GenBank/DDBJ whole genome shotgun (WGS) entry which is preliminary data.</text>
</comment>
<evidence type="ECO:0000313" key="1">
    <source>
        <dbReference type="EMBL" id="KAK3799611.1"/>
    </source>
</evidence>
<name>A0AAE1B610_9GAST</name>
<dbReference type="Proteomes" id="UP001283361">
    <property type="component" value="Unassembled WGS sequence"/>
</dbReference>
<sequence length="113" mass="13024">MPRLSAVPVLWERASTHDLPDLQTKSREIQKSEFPKLNSSFYLIFCYSYILASKFEPNVSDLWLVVPTSPQNLIQEPGSFGSLTCRTNITSKLDPRARIIRFPDLSYQHHLKT</sequence>